<name>A0A1B7LZH5_9MICC</name>
<gene>
    <name evidence="2" type="ORF">A6F49_10670</name>
</gene>
<evidence type="ECO:0000256" key="1">
    <source>
        <dbReference type="SAM" id="Phobius"/>
    </source>
</evidence>
<sequence>MRRRIMIGLGILVALAGLLVVMLMGIARGWNLGGIVWMVLSCLFIIGLTVRCIRAAPGRRMRETFGPIVDAGDVYQKHLMGRPTAQESLYEASKLIPRDKYSSEERPER</sequence>
<dbReference type="Proteomes" id="UP000078292">
    <property type="component" value="Unassembled WGS sequence"/>
</dbReference>
<dbReference type="RefSeq" id="WP_043057952.1">
    <property type="nucleotide sequence ID" value="NZ_LXEY01000018.1"/>
</dbReference>
<keyword evidence="1" id="KW-1133">Transmembrane helix</keyword>
<organism evidence="2 3">
    <name type="scientific">Enteractinococcus helveticum</name>
    <dbReference type="NCBI Taxonomy" id="1837282"/>
    <lineage>
        <taxon>Bacteria</taxon>
        <taxon>Bacillati</taxon>
        <taxon>Actinomycetota</taxon>
        <taxon>Actinomycetes</taxon>
        <taxon>Micrococcales</taxon>
        <taxon>Micrococcaceae</taxon>
    </lineage>
</organism>
<protein>
    <submittedName>
        <fullName evidence="2">Uncharacterized protein</fullName>
    </submittedName>
</protein>
<comment type="caution">
    <text evidence="2">The sequence shown here is derived from an EMBL/GenBank/DDBJ whole genome shotgun (WGS) entry which is preliminary data.</text>
</comment>
<evidence type="ECO:0000313" key="3">
    <source>
        <dbReference type="Proteomes" id="UP000078292"/>
    </source>
</evidence>
<accession>A0A1B7LZH5</accession>
<feature type="transmembrane region" description="Helical" evidence="1">
    <location>
        <begin position="32"/>
        <end position="53"/>
    </location>
</feature>
<feature type="transmembrane region" description="Helical" evidence="1">
    <location>
        <begin position="7"/>
        <end position="26"/>
    </location>
</feature>
<keyword evidence="3" id="KW-1185">Reference proteome</keyword>
<dbReference type="EMBL" id="LXEY01000018">
    <property type="protein sequence ID" value="OAV60924.1"/>
    <property type="molecule type" value="Genomic_DNA"/>
</dbReference>
<keyword evidence="1" id="KW-0812">Transmembrane</keyword>
<keyword evidence="1" id="KW-0472">Membrane</keyword>
<dbReference type="OrthoDB" id="4954810at2"/>
<evidence type="ECO:0000313" key="2">
    <source>
        <dbReference type="EMBL" id="OAV60924.1"/>
    </source>
</evidence>
<proteinExistence type="predicted"/>
<reference evidence="2 3" key="1">
    <citation type="submission" date="2016-04" db="EMBL/GenBank/DDBJ databases">
        <title>First whole genome shotgun sequence of the bacterium Enteractinococcus sp. strain UASWS1574.</title>
        <authorList>
            <person name="Crovadore J."/>
            <person name="Chablais R."/>
            <person name="Lefort F."/>
        </authorList>
    </citation>
    <scope>NUCLEOTIDE SEQUENCE [LARGE SCALE GENOMIC DNA]</scope>
    <source>
        <strain evidence="2 3">UASWS1574</strain>
    </source>
</reference>
<dbReference type="AlphaFoldDB" id="A0A1B7LZH5"/>